<dbReference type="Proteomes" id="UP000663887">
    <property type="component" value="Unassembled WGS sequence"/>
</dbReference>
<organism evidence="10 12">
    <name type="scientific">Rotaria magnacalcarata</name>
    <dbReference type="NCBI Taxonomy" id="392030"/>
    <lineage>
        <taxon>Eukaryota</taxon>
        <taxon>Metazoa</taxon>
        <taxon>Spiralia</taxon>
        <taxon>Gnathifera</taxon>
        <taxon>Rotifera</taxon>
        <taxon>Eurotatoria</taxon>
        <taxon>Bdelloidea</taxon>
        <taxon>Philodinida</taxon>
        <taxon>Philodinidae</taxon>
        <taxon>Rotaria</taxon>
    </lineage>
</organism>
<evidence type="ECO:0000256" key="8">
    <source>
        <dbReference type="PROSITE-ProRule" id="PRU00339"/>
    </source>
</evidence>
<dbReference type="SUPFAM" id="SSF56399">
    <property type="entry name" value="ADP-ribosylation"/>
    <property type="match status" value="1"/>
</dbReference>
<evidence type="ECO:0000256" key="4">
    <source>
        <dbReference type="ARBA" id="ARBA00022695"/>
    </source>
</evidence>
<comment type="similarity">
    <text evidence="1 9">Belongs to the Arg-specific ADP-ribosyltransferase family.</text>
</comment>
<comment type="catalytic activity">
    <reaction evidence="7 9">
        <text>L-arginyl-[protein] + NAD(+) = N(omega)-(ADP-D-ribosyl)-L-arginyl-[protein] + nicotinamide + H(+)</text>
        <dbReference type="Rhea" id="RHEA:19149"/>
        <dbReference type="Rhea" id="RHEA-COMP:10532"/>
        <dbReference type="Rhea" id="RHEA-COMP:15087"/>
        <dbReference type="ChEBI" id="CHEBI:15378"/>
        <dbReference type="ChEBI" id="CHEBI:17154"/>
        <dbReference type="ChEBI" id="CHEBI:29965"/>
        <dbReference type="ChEBI" id="CHEBI:57540"/>
        <dbReference type="ChEBI" id="CHEBI:142554"/>
        <dbReference type="EC" id="2.4.2.31"/>
    </reaction>
</comment>
<evidence type="ECO:0000313" key="10">
    <source>
        <dbReference type="EMBL" id="CAF2082336.1"/>
    </source>
</evidence>
<dbReference type="AlphaFoldDB" id="A0A816S113"/>
<dbReference type="PROSITE" id="PS51996">
    <property type="entry name" value="TR_MART"/>
    <property type="match status" value="1"/>
</dbReference>
<gene>
    <name evidence="11" type="ORF">UXM345_LOCUS32074</name>
    <name evidence="10" type="ORF">XDN619_LOCUS15007</name>
</gene>
<evidence type="ECO:0000256" key="9">
    <source>
        <dbReference type="RuleBase" id="RU361228"/>
    </source>
</evidence>
<comment type="caution">
    <text evidence="10">The sequence shown here is derived from an EMBL/GenBank/DDBJ whole genome shotgun (WGS) entry which is preliminary data.</text>
</comment>
<evidence type="ECO:0000256" key="2">
    <source>
        <dbReference type="ARBA" id="ARBA00022676"/>
    </source>
</evidence>
<accession>A0A816S113</accession>
<evidence type="ECO:0000256" key="5">
    <source>
        <dbReference type="ARBA" id="ARBA00022737"/>
    </source>
</evidence>
<dbReference type="InterPro" id="IPR011990">
    <property type="entry name" value="TPR-like_helical_dom_sf"/>
</dbReference>
<reference evidence="10" key="1">
    <citation type="submission" date="2021-02" db="EMBL/GenBank/DDBJ databases">
        <authorList>
            <person name="Nowell W R."/>
        </authorList>
    </citation>
    <scope>NUCLEOTIDE SEQUENCE</scope>
</reference>
<evidence type="ECO:0000313" key="12">
    <source>
        <dbReference type="Proteomes" id="UP000663887"/>
    </source>
</evidence>
<dbReference type="Pfam" id="PF01129">
    <property type="entry name" value="ART"/>
    <property type="match status" value="1"/>
</dbReference>
<dbReference type="GO" id="GO:0016779">
    <property type="term" value="F:nucleotidyltransferase activity"/>
    <property type="evidence" value="ECO:0007669"/>
    <property type="project" value="UniProtKB-KW"/>
</dbReference>
<feature type="repeat" description="TPR" evidence="8">
    <location>
        <begin position="522"/>
        <end position="555"/>
    </location>
</feature>
<dbReference type="EC" id="2.4.2.31" evidence="9"/>
<dbReference type="PANTHER" id="PTHR45641:SF1">
    <property type="entry name" value="AAA+ ATPASE DOMAIN-CONTAINING PROTEIN"/>
    <property type="match status" value="1"/>
</dbReference>
<dbReference type="EMBL" id="CAJOBF010009498">
    <property type="protein sequence ID" value="CAF4275848.1"/>
    <property type="molecule type" value="Genomic_DNA"/>
</dbReference>
<keyword evidence="4" id="KW-0548">Nucleotidyltransferase</keyword>
<dbReference type="InterPro" id="IPR000768">
    <property type="entry name" value="ART"/>
</dbReference>
<keyword evidence="9" id="KW-0520">NAD</keyword>
<dbReference type="SUPFAM" id="SSF48452">
    <property type="entry name" value="TPR-like"/>
    <property type="match status" value="2"/>
</dbReference>
<name>A0A816S113_9BILA</name>
<sequence length="753" mass="88006">MSEILKRRLLENCVIIWLNSNTDHDDRTHKFIERLRQLINIVQVFTDEDSFISYISNVIDERVLLILSKDIADRTIRFINQLEQIDSVYLFDSNAPPNWVSNIRKFKGTFNDTESLYPILQSNFRRVENENVAYNIIGNILSCANDQINQQEASFMYTQLLKDIFIQMTEDNKDEMIKFCREQYADNPHELRFVNELEQRYKSNQAINWYTREGFLYKIVNKAFRTQNIELLYRIRTFIRHLHMHLLECYQKQENNATARILYRGQRMSINEFEKLRNKKGGLLSISNFFSTSENKSLAMIYAGISNDDEIAILFEIEIQPSLTEITSPFANIQEFSHFGQEEKEWLFSFGCVFRIVELEQGVNKQPWIIHLLLTNEFDQQLKMMTEYFRNDIYIGLLLPIHSLAKLSYKMGIYDTSLEYYRIALESETEWRGKIMIFKEIGLTYERLALIDDALACYSKALAMHEKLNNKQTNDYHRLSAIYIGIAGIHSIKQDKDQSLKYLYEALNTELNTEQPSREILLNCYNDIGFLFFAKEKYDESLTNYEKALDISTQIYPATHPNIGIIHLNIGNIYQAQNQYKDALENFKKSLDIQLASLPIDHPDIARSFNNISGNYHAIGCYEDGLSFCQNALNIYLKRMPENHPNLAILYNNMIELNDKLGRLNESLDFRYKKLAIYLATLQPDDSKIGITFNTIAATLTALGRFEEAVEYALKAVDFTNRVFGESHPATKTCRKNLDDLLECMPKKIIKSQ</sequence>
<keyword evidence="6 8" id="KW-0802">TPR repeat</keyword>
<keyword evidence="2 9" id="KW-0328">Glycosyltransferase</keyword>
<dbReference type="PANTHER" id="PTHR45641">
    <property type="entry name" value="TETRATRICOPEPTIDE REPEAT PROTEIN (AFU_ORTHOLOGUE AFUA_6G03870)"/>
    <property type="match status" value="1"/>
</dbReference>
<protein>
    <recommendedName>
        <fullName evidence="9">NAD(P)(+)--arginine ADP-ribosyltransferase</fullName>
        <ecNumber evidence="9">2.4.2.31</ecNumber>
    </recommendedName>
    <alternativeName>
        <fullName evidence="9">Mono(ADP-ribosyl)transferase</fullName>
    </alternativeName>
</protein>
<proteinExistence type="inferred from homology"/>
<feature type="repeat" description="TPR" evidence="8">
    <location>
        <begin position="564"/>
        <end position="597"/>
    </location>
</feature>
<dbReference type="Pfam" id="PF13374">
    <property type="entry name" value="TPR_10"/>
    <property type="match status" value="1"/>
</dbReference>
<dbReference type="GO" id="GO:0106274">
    <property type="term" value="F:NAD+-protein-arginine ADP-ribosyltransferase activity"/>
    <property type="evidence" value="ECO:0007669"/>
    <property type="project" value="UniProtKB-EC"/>
</dbReference>
<dbReference type="InterPro" id="IPR019734">
    <property type="entry name" value="TPR_rpt"/>
</dbReference>
<evidence type="ECO:0000256" key="3">
    <source>
        <dbReference type="ARBA" id="ARBA00022679"/>
    </source>
</evidence>
<keyword evidence="3 9" id="KW-0808">Transferase</keyword>
<keyword evidence="5" id="KW-0677">Repeat</keyword>
<dbReference type="EMBL" id="CAJNRG010006063">
    <property type="protein sequence ID" value="CAF2082336.1"/>
    <property type="molecule type" value="Genomic_DNA"/>
</dbReference>
<evidence type="ECO:0000256" key="1">
    <source>
        <dbReference type="ARBA" id="ARBA00009558"/>
    </source>
</evidence>
<dbReference type="SMART" id="SM00028">
    <property type="entry name" value="TPR"/>
    <property type="match status" value="7"/>
</dbReference>
<dbReference type="Gene3D" id="1.25.40.10">
    <property type="entry name" value="Tetratricopeptide repeat domain"/>
    <property type="match status" value="3"/>
</dbReference>
<dbReference type="Gene3D" id="3.90.176.10">
    <property type="entry name" value="Toxin ADP-ribosyltransferase, Chain A, domain 1"/>
    <property type="match status" value="1"/>
</dbReference>
<evidence type="ECO:0000256" key="6">
    <source>
        <dbReference type="ARBA" id="ARBA00022803"/>
    </source>
</evidence>
<dbReference type="Proteomes" id="UP000663842">
    <property type="component" value="Unassembled WGS sequence"/>
</dbReference>
<dbReference type="PROSITE" id="PS50005">
    <property type="entry name" value="TPR"/>
    <property type="match status" value="2"/>
</dbReference>
<dbReference type="Pfam" id="PF13424">
    <property type="entry name" value="TPR_12"/>
    <property type="match status" value="1"/>
</dbReference>
<keyword evidence="9" id="KW-0521">NADP</keyword>
<evidence type="ECO:0000256" key="7">
    <source>
        <dbReference type="ARBA" id="ARBA00047597"/>
    </source>
</evidence>
<evidence type="ECO:0000313" key="11">
    <source>
        <dbReference type="EMBL" id="CAF4275848.1"/>
    </source>
</evidence>